<dbReference type="CDD" id="cd08022">
    <property type="entry name" value="M28_PSMA_like"/>
    <property type="match status" value="1"/>
</dbReference>
<dbReference type="FunFam" id="3.40.630.10:FF:000101">
    <property type="entry name" value="N-acetylated alpha-linked acidic dipeptidase like 1"/>
    <property type="match status" value="1"/>
</dbReference>
<evidence type="ECO:0000259" key="5">
    <source>
        <dbReference type="Pfam" id="PF04389"/>
    </source>
</evidence>
<keyword evidence="2" id="KW-0472">Membrane</keyword>
<dbReference type="InterPro" id="IPR036757">
    <property type="entry name" value="TFR-like_dimer_dom_sf"/>
</dbReference>
<dbReference type="PANTHER" id="PTHR10404">
    <property type="entry name" value="N-ACETYLATED-ALPHA-LINKED ACIDIC DIPEPTIDASE"/>
    <property type="match status" value="1"/>
</dbReference>
<evidence type="ECO:0000313" key="6">
    <source>
        <dbReference type="Proteomes" id="UP000887575"/>
    </source>
</evidence>
<dbReference type="Pfam" id="PF02225">
    <property type="entry name" value="PA"/>
    <property type="match status" value="1"/>
</dbReference>
<dbReference type="FunFam" id="3.50.30.30:FF:000033">
    <property type="entry name" value="Glutamate carboxypeptidase 2 homolog"/>
    <property type="match status" value="1"/>
</dbReference>
<dbReference type="Gene3D" id="3.40.630.10">
    <property type="entry name" value="Zn peptidases"/>
    <property type="match status" value="1"/>
</dbReference>
<dbReference type="WBParaSite" id="MBELARI_LOCUS849.1">
    <property type="protein sequence ID" value="MBELARI_LOCUS849.1"/>
    <property type="gene ID" value="MBELARI_LOCUS849"/>
</dbReference>
<feature type="transmembrane region" description="Helical" evidence="2">
    <location>
        <begin position="12"/>
        <end position="29"/>
    </location>
</feature>
<protein>
    <submittedName>
        <fullName evidence="7">N-acetylated-alpha-linked acidic dipeptidase 2</fullName>
    </submittedName>
</protein>
<dbReference type="SUPFAM" id="SSF47672">
    <property type="entry name" value="Transferrin receptor-like dimerisation domain"/>
    <property type="match status" value="1"/>
</dbReference>
<comment type="similarity">
    <text evidence="1">Belongs to the peptidase M28 family. M28B subfamily.</text>
</comment>
<dbReference type="GO" id="GO:0004180">
    <property type="term" value="F:carboxypeptidase activity"/>
    <property type="evidence" value="ECO:0007669"/>
    <property type="project" value="TreeGrafter"/>
</dbReference>
<evidence type="ECO:0000313" key="7">
    <source>
        <dbReference type="WBParaSite" id="MBELARI_LOCUS849.1"/>
    </source>
</evidence>
<keyword evidence="2" id="KW-0812">Transmembrane</keyword>
<feature type="transmembrane region" description="Helical" evidence="2">
    <location>
        <begin position="49"/>
        <end position="71"/>
    </location>
</feature>
<dbReference type="InterPro" id="IPR039373">
    <property type="entry name" value="Peptidase_M28B"/>
</dbReference>
<dbReference type="Pfam" id="PF04253">
    <property type="entry name" value="TFR_dimer"/>
    <property type="match status" value="1"/>
</dbReference>
<feature type="transmembrane region" description="Helical" evidence="2">
    <location>
        <begin position="176"/>
        <end position="201"/>
    </location>
</feature>
<dbReference type="InterPro" id="IPR007365">
    <property type="entry name" value="TFR-like_dimer_dom"/>
</dbReference>
<dbReference type="CDD" id="cd02121">
    <property type="entry name" value="PA_GCPII_like"/>
    <property type="match status" value="1"/>
</dbReference>
<evidence type="ECO:0000259" key="4">
    <source>
        <dbReference type="Pfam" id="PF04253"/>
    </source>
</evidence>
<dbReference type="InterPro" id="IPR046450">
    <property type="entry name" value="PA_dom_sf"/>
</dbReference>
<evidence type="ECO:0000259" key="3">
    <source>
        <dbReference type="Pfam" id="PF02225"/>
    </source>
</evidence>
<reference evidence="7" key="1">
    <citation type="submission" date="2024-02" db="UniProtKB">
        <authorList>
            <consortium name="WormBaseParasite"/>
        </authorList>
    </citation>
    <scope>IDENTIFICATION</scope>
</reference>
<feature type="transmembrane region" description="Helical" evidence="2">
    <location>
        <begin position="258"/>
        <end position="279"/>
    </location>
</feature>
<evidence type="ECO:0000256" key="2">
    <source>
        <dbReference type="SAM" id="Phobius"/>
    </source>
</evidence>
<accession>A0AAF3FMT1</accession>
<feature type="transmembrane region" description="Helical" evidence="2">
    <location>
        <begin position="99"/>
        <end position="125"/>
    </location>
</feature>
<dbReference type="Gene3D" id="3.50.30.30">
    <property type="match status" value="1"/>
</dbReference>
<dbReference type="PANTHER" id="PTHR10404:SF77">
    <property type="entry name" value="GLUTAMATE CARBOXYPEPTIDASE 2 HOMOLOG"/>
    <property type="match status" value="1"/>
</dbReference>
<dbReference type="SUPFAM" id="SSF81321">
    <property type="entry name" value="Family A G protein-coupled receptor-like"/>
    <property type="match status" value="1"/>
</dbReference>
<feature type="domain" description="PA" evidence="3">
    <location>
        <begin position="403"/>
        <end position="491"/>
    </location>
</feature>
<feature type="transmembrane region" description="Helical" evidence="2">
    <location>
        <begin position="146"/>
        <end position="170"/>
    </location>
</feature>
<dbReference type="InterPro" id="IPR003137">
    <property type="entry name" value="PA_domain"/>
</dbReference>
<dbReference type="SUPFAM" id="SSF53187">
    <property type="entry name" value="Zn-dependent exopeptidases"/>
    <property type="match status" value="1"/>
</dbReference>
<feature type="domain" description="Transferrin receptor-like dimerisation" evidence="4">
    <location>
        <begin position="866"/>
        <end position="945"/>
    </location>
</feature>
<dbReference type="Proteomes" id="UP000887575">
    <property type="component" value="Unassembled WGS sequence"/>
</dbReference>
<keyword evidence="6" id="KW-1185">Reference proteome</keyword>
<name>A0AAF3FMT1_9BILA</name>
<dbReference type="InterPro" id="IPR007484">
    <property type="entry name" value="Peptidase_M28"/>
</dbReference>
<proteinExistence type="inferred from homology"/>
<organism evidence="6 7">
    <name type="scientific">Mesorhabditis belari</name>
    <dbReference type="NCBI Taxonomy" id="2138241"/>
    <lineage>
        <taxon>Eukaryota</taxon>
        <taxon>Metazoa</taxon>
        <taxon>Ecdysozoa</taxon>
        <taxon>Nematoda</taxon>
        <taxon>Chromadorea</taxon>
        <taxon>Rhabditida</taxon>
        <taxon>Rhabditina</taxon>
        <taxon>Rhabditomorpha</taxon>
        <taxon>Rhabditoidea</taxon>
        <taxon>Rhabditidae</taxon>
        <taxon>Mesorhabditinae</taxon>
        <taxon>Mesorhabditis</taxon>
    </lineage>
</organism>
<keyword evidence="2" id="KW-1133">Transmembrane helix</keyword>
<feature type="domain" description="Peptidase M28" evidence="5">
    <location>
        <begin position="591"/>
        <end position="789"/>
    </location>
</feature>
<dbReference type="Gene3D" id="1.20.930.40">
    <property type="entry name" value="Transferrin receptor-like, dimerisation domain"/>
    <property type="match status" value="1"/>
</dbReference>
<dbReference type="Pfam" id="PF04389">
    <property type="entry name" value="Peptidase_M28"/>
    <property type="match status" value="1"/>
</dbReference>
<evidence type="ECO:0000256" key="1">
    <source>
        <dbReference type="ARBA" id="ARBA00005634"/>
    </source>
</evidence>
<sequence>MNPSTDPDRLGLYYALFLLDLVLHALVFMARVSAISPPLKKRLIQKMNYLFLTTIYVSVCALMCYGTYIFLNFPQTDQILTSHPSINLSMLWTGHSGTIIFTGFGFVICLSGCFMTSNIILVFKYSRFTIHLSQNTRLMHEQLTRVSFLQFTFLFFTCQLPFILAVVISASFGDNFGWLATSLGVLTNFHYSGNCLLVLAFTKFYREWLKNFFRQKVLKLCIWMETRNLRRRRQEYGLLEANQDVEPSKHKPPPSMPILPTIIFLMSMFIFIIVVLGYATTEKTAINDLISRRLMENIDVDNIKNYLRELTKEPHVAGTDENRRVAEAIARIWTENGLEGVHFNSYNVLLNYPVWEKPNTLKIHKGFETFYQTNGTEPMILPDEQGDPFAGIQWLAWSPPGQVTGDIVFCNEARDSDFQTLKELEINVTGKIALIRYGTGFRGDKVKRAQHEGATAVLLYSDPAEVAAEGIDEDKVYPHTAWMPHEGVQRGSIIHGMFGDPLTPVLPSKPGIYRSRDIEQAKLDGILPSIPALPISYTTAFEIMKRMNGPLAPKDWQGGLKLDYRLGPGLDNDAKVTLEVHSIYETKTINNVLGYIKGAEEPDRFVILGNHYDAWVYGSLDPNSGTAILAEIANSFTKTIKETSWRPARTIFFAAWDAEEYSLIGSTEFVEEYLQMLQQRAVTYINMDCIHDNKTLTLATTPSLHDVVIQAAKRIPNPSKEEQQQGRPTLYDTWYHYYPDEKYKHRPWMKIPSGNSDQAPFQNFAGIPVIDFAFKNNSPIDYPLYHSMYETPFLNEHLVDWDNFAIHLATGKLWIELARSFSESEILPINHLALAEAIIDDYIPPVQQAVNSIKPFDQSAEAAIVQLSDQVHHVQQMSLTFKETILEFTAKFSKAKNRFERRSINDRIMAVDRCFINPVGMLGAPQSRHVLFSLNVLNASKSVETFLEDAKISARQISIVHYSILCATNAVKEFF</sequence>
<dbReference type="SUPFAM" id="SSF52025">
    <property type="entry name" value="PA domain"/>
    <property type="match status" value="1"/>
</dbReference>
<dbReference type="AlphaFoldDB" id="A0AAF3FMT1"/>